<dbReference type="RefSeq" id="WP_234611455.1">
    <property type="nucleotide sequence ID" value="NZ_CP098806.1"/>
</dbReference>
<organism evidence="1 2">
    <name type="scientific">Dyadobacter fanqingshengii</name>
    <dbReference type="NCBI Taxonomy" id="2906443"/>
    <lineage>
        <taxon>Bacteria</taxon>
        <taxon>Pseudomonadati</taxon>
        <taxon>Bacteroidota</taxon>
        <taxon>Cytophagia</taxon>
        <taxon>Cytophagales</taxon>
        <taxon>Spirosomataceae</taxon>
        <taxon>Dyadobacter</taxon>
    </lineage>
</organism>
<gene>
    <name evidence="1" type="ORF">LXM24_02720</name>
</gene>
<proteinExistence type="predicted"/>
<accession>A0A9X1P798</accession>
<comment type="caution">
    <text evidence="1">The sequence shown here is derived from an EMBL/GenBank/DDBJ whole genome shotgun (WGS) entry which is preliminary data.</text>
</comment>
<dbReference type="EMBL" id="JAJTTA010000001">
    <property type="protein sequence ID" value="MCF0038984.1"/>
    <property type="molecule type" value="Genomic_DNA"/>
</dbReference>
<dbReference type="Proteomes" id="UP001139700">
    <property type="component" value="Unassembled WGS sequence"/>
</dbReference>
<protein>
    <submittedName>
        <fullName evidence="1">Uncharacterized protein</fullName>
    </submittedName>
</protein>
<dbReference type="AlphaFoldDB" id="A0A9X1P798"/>
<name>A0A9X1P798_9BACT</name>
<sequence>MNTETHASESPDSQWIAYGREVAALLSSSTAESWTDELWTMFSGFMLAQNEMGRSENLSNTYFSFKELLEFFEKVEGIRKGEFREL</sequence>
<evidence type="ECO:0000313" key="1">
    <source>
        <dbReference type="EMBL" id="MCF0038984.1"/>
    </source>
</evidence>
<keyword evidence="2" id="KW-1185">Reference proteome</keyword>
<reference evidence="1" key="1">
    <citation type="submission" date="2021-12" db="EMBL/GenBank/DDBJ databases">
        <title>Novel species in genus Dyadobacter.</title>
        <authorList>
            <person name="Ma C."/>
        </authorList>
    </citation>
    <scope>NUCLEOTIDE SEQUENCE</scope>
    <source>
        <strain evidence="1">CY399</strain>
    </source>
</reference>
<evidence type="ECO:0000313" key="2">
    <source>
        <dbReference type="Proteomes" id="UP001139700"/>
    </source>
</evidence>